<reference evidence="1" key="1">
    <citation type="submission" date="2025-08" db="UniProtKB">
        <authorList>
            <consortium name="Ensembl"/>
        </authorList>
    </citation>
    <scope>IDENTIFICATION</scope>
</reference>
<dbReference type="PANTHER" id="PTHR11505">
    <property type="entry name" value="L1 TRANSPOSABLE ELEMENT-RELATED"/>
    <property type="match status" value="1"/>
</dbReference>
<organism evidence="1 2">
    <name type="scientific">Sinocyclocheilus rhinocerous</name>
    <dbReference type="NCBI Taxonomy" id="307959"/>
    <lineage>
        <taxon>Eukaryota</taxon>
        <taxon>Metazoa</taxon>
        <taxon>Chordata</taxon>
        <taxon>Craniata</taxon>
        <taxon>Vertebrata</taxon>
        <taxon>Euteleostomi</taxon>
        <taxon>Actinopterygii</taxon>
        <taxon>Neopterygii</taxon>
        <taxon>Teleostei</taxon>
        <taxon>Ostariophysi</taxon>
        <taxon>Cypriniformes</taxon>
        <taxon>Cyprinidae</taxon>
        <taxon>Cyprininae</taxon>
        <taxon>Sinocyclocheilus</taxon>
    </lineage>
</organism>
<name>A0A673IM18_9TELE</name>
<dbReference type="Gene3D" id="1.20.58.130">
    <property type="match status" value="1"/>
</dbReference>
<protein>
    <submittedName>
        <fullName evidence="1">Uncharacterized protein</fullName>
    </submittedName>
</protein>
<proteinExistence type="predicted"/>
<dbReference type="Gene3D" id="3.30.70.1820">
    <property type="entry name" value="L1 transposable element, RRM domain"/>
    <property type="match status" value="1"/>
</dbReference>
<keyword evidence="2" id="KW-1185">Reference proteome</keyword>
<accession>A0A673IM18</accession>
<dbReference type="Proteomes" id="UP000472270">
    <property type="component" value="Unassembled WGS sequence"/>
</dbReference>
<dbReference type="AlphaFoldDB" id="A0A673IM18"/>
<dbReference type="InterPro" id="IPR004244">
    <property type="entry name" value="Transposase_22"/>
</dbReference>
<dbReference type="Ensembl" id="ENSSRHT00000041017.1">
    <property type="protein sequence ID" value="ENSSRHP00000039876.1"/>
    <property type="gene ID" value="ENSSRHG00000020307.1"/>
</dbReference>
<evidence type="ECO:0000313" key="1">
    <source>
        <dbReference type="Ensembl" id="ENSSRHP00000039876.1"/>
    </source>
</evidence>
<sequence>MISSRSQMADTIKTEMASFRSEIGLIVENLRSEVKTKMDALQLEIAGQIHSILSKPVCLTLWRKWKQHSTLATTRSRQWKPHRSQNLRIIGIPEDAEKGRPTDFMSGFFSEVLGEDLPDLQSVVLDRALAPKPCAGDRPRAMIVRLHYFSDKAKILQASRKRGELTFRGARKSYAFENVEGVFFILIWGAVWWVGRGHGVRLAFKLVHVYLCYCVQLETSQKEAGISFSPIKQCYKPGT</sequence>
<evidence type="ECO:0000313" key="2">
    <source>
        <dbReference type="Proteomes" id="UP000472270"/>
    </source>
</evidence>
<reference evidence="1" key="2">
    <citation type="submission" date="2025-09" db="UniProtKB">
        <authorList>
            <consortium name="Ensembl"/>
        </authorList>
    </citation>
    <scope>IDENTIFICATION</scope>
</reference>